<dbReference type="HAMAP" id="MF_00147_B">
    <property type="entry name" value="TIM_B"/>
    <property type="match status" value="1"/>
</dbReference>
<sequence length="254" mass="26381">MSKNKLIAGNWKMNGSLAANEALVQALREGIGQAAGDAAVDVAVCPPAAYLAQVQALLAGQQAIALGAQDLSQHEGGAFTGDVSAAMLREFGVRYAIVGHSERRQYQGESDVQVAVKTQRALAAGITPIVCVGETLQEREQGMTEFIVKRQLSAVIHLNGHCISEIVVAYEPVWAIGTGQTATPEQAQAVHAVLRTQLKAATAHAERVRILYGGSMNAANAAALLAQPDIDGGLIGGAALKAPDFLNIIAAARG</sequence>
<feature type="binding site" evidence="13">
    <location>
        <position position="177"/>
    </location>
    <ligand>
        <name>substrate</name>
    </ligand>
</feature>
<dbReference type="PANTHER" id="PTHR21139:SF42">
    <property type="entry name" value="TRIOSEPHOSPHATE ISOMERASE"/>
    <property type="match status" value="1"/>
</dbReference>
<evidence type="ECO:0000256" key="13">
    <source>
        <dbReference type="HAMAP-Rule" id="MF_00147"/>
    </source>
</evidence>
<proteinExistence type="inferred from homology"/>
<name>A0A2A2AYJ2_9BURK</name>
<evidence type="ECO:0000313" key="16">
    <source>
        <dbReference type="Proteomes" id="UP000218439"/>
    </source>
</evidence>
<feature type="binding site" evidence="13">
    <location>
        <begin position="10"/>
        <end position="12"/>
    </location>
    <ligand>
        <name>substrate</name>
    </ligand>
</feature>
<dbReference type="EC" id="5.3.1.1" evidence="6 13"/>
<dbReference type="FunFam" id="3.20.20.70:FF:000020">
    <property type="entry name" value="Triosephosphate isomerase"/>
    <property type="match status" value="1"/>
</dbReference>
<evidence type="ECO:0000256" key="7">
    <source>
        <dbReference type="ARBA" id="ARBA00019397"/>
    </source>
</evidence>
<comment type="similarity">
    <text evidence="4 13 14">Belongs to the triosephosphate isomerase family.</text>
</comment>
<comment type="subcellular location">
    <subcellularLocation>
        <location evidence="13 14">Cytoplasm</location>
    </subcellularLocation>
</comment>
<organism evidence="15 16">
    <name type="scientific">Vandammella animalimorsus</name>
    <dbReference type="NCBI Taxonomy" id="2029117"/>
    <lineage>
        <taxon>Bacteria</taxon>
        <taxon>Pseudomonadati</taxon>
        <taxon>Pseudomonadota</taxon>
        <taxon>Betaproteobacteria</taxon>
        <taxon>Burkholderiales</taxon>
        <taxon>Comamonadaceae</taxon>
        <taxon>Vandammella</taxon>
    </lineage>
</organism>
<evidence type="ECO:0000256" key="8">
    <source>
        <dbReference type="ARBA" id="ARBA00022432"/>
    </source>
</evidence>
<dbReference type="InterPro" id="IPR020861">
    <property type="entry name" value="Triosephosphate_isomerase_AS"/>
</dbReference>
<dbReference type="PROSITE" id="PS51440">
    <property type="entry name" value="TIM_2"/>
    <property type="match status" value="1"/>
</dbReference>
<dbReference type="GO" id="GO:0006094">
    <property type="term" value="P:gluconeogenesis"/>
    <property type="evidence" value="ECO:0007669"/>
    <property type="project" value="UniProtKB-UniRule"/>
</dbReference>
<protein>
    <recommendedName>
        <fullName evidence="7 13">Triosephosphate isomerase</fullName>
        <shortName evidence="13">TIM</shortName>
        <shortName evidence="13">TPI</shortName>
        <ecNumber evidence="6 13">5.3.1.1</ecNumber>
    </recommendedName>
    <alternativeName>
        <fullName evidence="13">Triose-phosphate isomerase</fullName>
    </alternativeName>
</protein>
<evidence type="ECO:0000256" key="1">
    <source>
        <dbReference type="ARBA" id="ARBA00000474"/>
    </source>
</evidence>
<dbReference type="UniPathway" id="UPA00138"/>
<evidence type="ECO:0000256" key="3">
    <source>
        <dbReference type="ARBA" id="ARBA00004939"/>
    </source>
</evidence>
<comment type="pathway">
    <text evidence="13 14">Carbohydrate degradation; glycolysis; D-glyceraldehyde 3-phosphate from glycerone phosphate: step 1/1.</text>
</comment>
<keyword evidence="9 13" id="KW-0963">Cytoplasm</keyword>
<dbReference type="Gene3D" id="3.20.20.70">
    <property type="entry name" value="Aldolase class I"/>
    <property type="match status" value="1"/>
</dbReference>
<evidence type="ECO:0000256" key="10">
    <source>
        <dbReference type="ARBA" id="ARBA00023152"/>
    </source>
</evidence>
<evidence type="ECO:0000256" key="9">
    <source>
        <dbReference type="ARBA" id="ARBA00022490"/>
    </source>
</evidence>
<evidence type="ECO:0000256" key="5">
    <source>
        <dbReference type="ARBA" id="ARBA00011738"/>
    </source>
</evidence>
<feature type="binding site" evidence="13">
    <location>
        <position position="215"/>
    </location>
    <ligand>
        <name>substrate</name>
    </ligand>
</feature>
<accession>A0A2A2AYJ2</accession>
<dbReference type="InterPro" id="IPR035990">
    <property type="entry name" value="TIM_sf"/>
</dbReference>
<comment type="caution">
    <text evidence="15">The sequence shown here is derived from an EMBL/GenBank/DDBJ whole genome shotgun (WGS) entry which is preliminary data.</text>
</comment>
<dbReference type="InterPro" id="IPR022896">
    <property type="entry name" value="TrioseP_Isoase_bac/euk"/>
</dbReference>
<dbReference type="NCBIfam" id="TIGR00419">
    <property type="entry name" value="tim"/>
    <property type="match status" value="1"/>
</dbReference>
<comment type="function">
    <text evidence="12 13">Involved in the gluconeogenesis. Catalyzes stereospecifically the conversion of dihydroxyacetone phosphate (DHAP) to D-glyceraldehyde-3-phosphate (G3P).</text>
</comment>
<evidence type="ECO:0000256" key="12">
    <source>
        <dbReference type="ARBA" id="ARBA00055680"/>
    </source>
</evidence>
<dbReference type="InterPro" id="IPR000652">
    <property type="entry name" value="Triosephosphate_isomerase"/>
</dbReference>
<evidence type="ECO:0000256" key="6">
    <source>
        <dbReference type="ARBA" id="ARBA00011940"/>
    </source>
</evidence>
<dbReference type="Proteomes" id="UP000218439">
    <property type="component" value="Unassembled WGS sequence"/>
</dbReference>
<dbReference type="RefSeq" id="WP_095551938.1">
    <property type="nucleotide sequence ID" value="NZ_NSJE01000010.1"/>
</dbReference>
<evidence type="ECO:0000256" key="11">
    <source>
        <dbReference type="ARBA" id="ARBA00023235"/>
    </source>
</evidence>
<comment type="pathway">
    <text evidence="3">Carbohydrate metabolism; erythritol degradation.</text>
</comment>
<keyword evidence="8 13" id="KW-0312">Gluconeogenesis</keyword>
<evidence type="ECO:0000256" key="4">
    <source>
        <dbReference type="ARBA" id="ARBA00007422"/>
    </source>
</evidence>
<dbReference type="EMBL" id="NSJE01000010">
    <property type="protein sequence ID" value="PAT42719.1"/>
    <property type="molecule type" value="Genomic_DNA"/>
</dbReference>
<dbReference type="AlphaFoldDB" id="A0A2A2AYJ2"/>
<evidence type="ECO:0000256" key="2">
    <source>
        <dbReference type="ARBA" id="ARBA00004742"/>
    </source>
</evidence>
<comment type="subunit">
    <text evidence="5 13 14">Homodimer.</text>
</comment>
<dbReference type="SUPFAM" id="SSF51351">
    <property type="entry name" value="Triosephosphate isomerase (TIM)"/>
    <property type="match status" value="1"/>
</dbReference>
<evidence type="ECO:0000313" key="15">
    <source>
        <dbReference type="EMBL" id="PAT42719.1"/>
    </source>
</evidence>
<comment type="pathway">
    <text evidence="2 13 14">Carbohydrate biosynthesis; gluconeogenesis.</text>
</comment>
<dbReference type="Pfam" id="PF00121">
    <property type="entry name" value="TIM"/>
    <property type="match status" value="1"/>
</dbReference>
<dbReference type="GO" id="GO:0004807">
    <property type="term" value="F:triose-phosphate isomerase activity"/>
    <property type="evidence" value="ECO:0007669"/>
    <property type="project" value="UniProtKB-UniRule"/>
</dbReference>
<dbReference type="GO" id="GO:0005829">
    <property type="term" value="C:cytosol"/>
    <property type="evidence" value="ECO:0007669"/>
    <property type="project" value="TreeGrafter"/>
</dbReference>
<feature type="binding site" evidence="13">
    <location>
        <begin position="236"/>
        <end position="237"/>
    </location>
    <ligand>
        <name>substrate</name>
    </ligand>
</feature>
<dbReference type="PROSITE" id="PS00171">
    <property type="entry name" value="TIM_1"/>
    <property type="match status" value="1"/>
</dbReference>
<dbReference type="CDD" id="cd00311">
    <property type="entry name" value="TIM"/>
    <property type="match status" value="1"/>
</dbReference>
<reference evidence="15 16" key="1">
    <citation type="submission" date="2017-08" db="EMBL/GenBank/DDBJ databases">
        <title>WGS of Clinical strains of the CDC Group NO-1 linked to zoonotic infections in humans.</title>
        <authorList>
            <person name="Bernier A.-M."/>
            <person name="Bernard K."/>
        </authorList>
    </citation>
    <scope>NUCLEOTIDE SEQUENCE [LARGE SCALE GENOMIC DNA]</scope>
    <source>
        <strain evidence="15 16">NML120219</strain>
    </source>
</reference>
<evidence type="ECO:0000256" key="14">
    <source>
        <dbReference type="RuleBase" id="RU363013"/>
    </source>
</evidence>
<dbReference type="GO" id="GO:0019563">
    <property type="term" value="P:glycerol catabolic process"/>
    <property type="evidence" value="ECO:0007669"/>
    <property type="project" value="TreeGrafter"/>
</dbReference>
<dbReference type="InterPro" id="IPR013785">
    <property type="entry name" value="Aldolase_TIM"/>
</dbReference>
<keyword evidence="10 13" id="KW-0324">Glycolysis</keyword>
<feature type="active site" description="Electrophile" evidence="13">
    <location>
        <position position="100"/>
    </location>
</feature>
<keyword evidence="11 13" id="KW-0413">Isomerase</keyword>
<dbReference type="GO" id="GO:0046166">
    <property type="term" value="P:glyceraldehyde-3-phosphate biosynthetic process"/>
    <property type="evidence" value="ECO:0007669"/>
    <property type="project" value="TreeGrafter"/>
</dbReference>
<dbReference type="UniPathway" id="UPA00109">
    <property type="reaction ID" value="UER00189"/>
</dbReference>
<dbReference type="PANTHER" id="PTHR21139">
    <property type="entry name" value="TRIOSEPHOSPHATE ISOMERASE"/>
    <property type="match status" value="1"/>
</dbReference>
<feature type="active site" description="Proton acceptor" evidence="13">
    <location>
        <position position="171"/>
    </location>
</feature>
<dbReference type="GO" id="GO:0006096">
    <property type="term" value="P:glycolytic process"/>
    <property type="evidence" value="ECO:0007669"/>
    <property type="project" value="UniProtKB-UniRule"/>
</dbReference>
<gene>
    <name evidence="13" type="primary">tpiA</name>
    <name evidence="15" type="ORF">CK621_07660</name>
</gene>
<comment type="catalytic activity">
    <reaction evidence="1 13 14">
        <text>D-glyceraldehyde 3-phosphate = dihydroxyacetone phosphate</text>
        <dbReference type="Rhea" id="RHEA:18585"/>
        <dbReference type="ChEBI" id="CHEBI:57642"/>
        <dbReference type="ChEBI" id="CHEBI:59776"/>
        <dbReference type="EC" id="5.3.1.1"/>
    </reaction>
</comment>